<evidence type="ECO:0000313" key="3">
    <source>
        <dbReference type="Proteomes" id="UP001500620"/>
    </source>
</evidence>
<proteinExistence type="predicted"/>
<dbReference type="InterPro" id="IPR050426">
    <property type="entry name" value="Glycosyltransferase_28"/>
</dbReference>
<comment type="caution">
    <text evidence="2">The sequence shown here is derived from an EMBL/GenBank/DDBJ whole genome shotgun (WGS) entry which is preliminary data.</text>
</comment>
<feature type="domain" description="Erythromycin biosynthesis protein CIII-like C-terminal" evidence="1">
    <location>
        <begin position="185"/>
        <end position="322"/>
    </location>
</feature>
<dbReference type="Proteomes" id="UP001500620">
    <property type="component" value="Unassembled WGS sequence"/>
</dbReference>
<accession>A0ABP8DT27</accession>
<evidence type="ECO:0000313" key="2">
    <source>
        <dbReference type="EMBL" id="GAA4263176.1"/>
    </source>
</evidence>
<dbReference type="RefSeq" id="WP_345142014.1">
    <property type="nucleotide sequence ID" value="NZ_BAABAT010000062.1"/>
</dbReference>
<reference evidence="3" key="1">
    <citation type="journal article" date="2019" name="Int. J. Syst. Evol. Microbiol.">
        <title>The Global Catalogue of Microorganisms (GCM) 10K type strain sequencing project: providing services to taxonomists for standard genome sequencing and annotation.</title>
        <authorList>
            <consortium name="The Broad Institute Genomics Platform"/>
            <consortium name="The Broad Institute Genome Sequencing Center for Infectious Disease"/>
            <person name="Wu L."/>
            <person name="Ma J."/>
        </authorList>
    </citation>
    <scope>NUCLEOTIDE SEQUENCE [LARGE SCALE GENOMIC DNA]</scope>
    <source>
        <strain evidence="3">JCM 17441</strain>
    </source>
</reference>
<evidence type="ECO:0000259" key="1">
    <source>
        <dbReference type="Pfam" id="PF06722"/>
    </source>
</evidence>
<dbReference type="PANTHER" id="PTHR48050">
    <property type="entry name" value="STEROL 3-BETA-GLUCOSYLTRANSFERASE"/>
    <property type="match status" value="1"/>
</dbReference>
<dbReference type="PANTHER" id="PTHR48050:SF13">
    <property type="entry name" value="STEROL 3-BETA-GLUCOSYLTRANSFERASE UGT80A2"/>
    <property type="match status" value="1"/>
</dbReference>
<sequence>MRVVFASLAAPGHAYPLVPLAVAAQRAGHDVHFAVGEEVHAALRGAGLAVLRPGDCFYEMYPEDLQPELERLRAELVVHEWGLPGAAVAAQRAGIPSLWHGFGRMYPAGIGLDLPADVADRPHLDICPASLQEPGFLATAERIPLRPVAFSPPGEAVRIDGPFVYVTLGTSFGTPEVLRAAVAGVAGLGMRVVVAAGQVPPARLGHLPRNVAVHGWVAQADVLPRATLVVHHGGSGTTLGALAAGVPQLLLPQGADQFGNAEAVTTAGAGLTAESGANADAIEDLAWRLLPGRGDEFRAAARTIAAEIARMPPPDDVVRDLMT</sequence>
<keyword evidence="3" id="KW-1185">Reference proteome</keyword>
<dbReference type="InterPro" id="IPR002213">
    <property type="entry name" value="UDP_glucos_trans"/>
</dbReference>
<dbReference type="EMBL" id="BAABAT010000062">
    <property type="protein sequence ID" value="GAA4263176.1"/>
    <property type="molecule type" value="Genomic_DNA"/>
</dbReference>
<name>A0ABP8DT27_9ACTN</name>
<dbReference type="InterPro" id="IPR010610">
    <property type="entry name" value="EryCIII-like_C"/>
</dbReference>
<dbReference type="Gene3D" id="3.40.50.2000">
    <property type="entry name" value="Glycogen Phosphorylase B"/>
    <property type="match status" value="3"/>
</dbReference>
<gene>
    <name evidence="2" type="ORF">GCM10022255_105350</name>
</gene>
<protein>
    <submittedName>
        <fullName evidence="2">Glycosyltransferase</fullName>
    </submittedName>
</protein>
<dbReference type="Pfam" id="PF06722">
    <property type="entry name" value="EryCIII-like_C"/>
    <property type="match status" value="1"/>
</dbReference>
<dbReference type="CDD" id="cd03784">
    <property type="entry name" value="GT1_Gtf-like"/>
    <property type="match status" value="1"/>
</dbReference>
<organism evidence="2 3">
    <name type="scientific">Dactylosporangium darangshiense</name>
    <dbReference type="NCBI Taxonomy" id="579108"/>
    <lineage>
        <taxon>Bacteria</taxon>
        <taxon>Bacillati</taxon>
        <taxon>Actinomycetota</taxon>
        <taxon>Actinomycetes</taxon>
        <taxon>Micromonosporales</taxon>
        <taxon>Micromonosporaceae</taxon>
        <taxon>Dactylosporangium</taxon>
    </lineage>
</organism>
<dbReference type="SUPFAM" id="SSF53756">
    <property type="entry name" value="UDP-Glycosyltransferase/glycogen phosphorylase"/>
    <property type="match status" value="1"/>
</dbReference>